<dbReference type="AlphaFoldDB" id="A0A097ED07"/>
<dbReference type="EMBL" id="CP009571">
    <property type="protein sequence ID" value="AIT05452.1"/>
    <property type="molecule type" value="Genomic_DNA"/>
</dbReference>
<dbReference type="STRING" id="1549858.MC45_02470"/>
<sequence length="164" mass="16890">MRRALFAALLLAGCGSPPPAPQDTPGSRLERAALRAGLVGDPARAGLAGSWAADTDRLCIVPAGRDTFRIGALIDYGEGQGCAAAGTARRRGETVAVAFGPCRFDAHFDGERIVFPAAMPADCDRYCTGRASLDSLTVERLSGAVAEAATLRAPSGKRLCSAGE</sequence>
<dbReference type="eggNOG" id="ENOG5031BNF">
    <property type="taxonomic scope" value="Bacteria"/>
</dbReference>
<evidence type="ECO:0000313" key="2">
    <source>
        <dbReference type="Proteomes" id="UP000033200"/>
    </source>
</evidence>
<keyword evidence="2" id="KW-1185">Reference proteome</keyword>
<organism evidence="1 2">
    <name type="scientific">Sphingomonas taxi</name>
    <dbReference type="NCBI Taxonomy" id="1549858"/>
    <lineage>
        <taxon>Bacteria</taxon>
        <taxon>Pseudomonadati</taxon>
        <taxon>Pseudomonadota</taxon>
        <taxon>Alphaproteobacteria</taxon>
        <taxon>Sphingomonadales</taxon>
        <taxon>Sphingomonadaceae</taxon>
        <taxon>Sphingomonas</taxon>
    </lineage>
</organism>
<protein>
    <submittedName>
        <fullName evidence="1">Uncharacterized protein</fullName>
    </submittedName>
</protein>
<reference evidence="1 2" key="1">
    <citation type="submission" date="2014-09" db="EMBL/GenBank/DDBJ databases">
        <title>Using Illumina technology Improving SMRT sequencing Genome Assembly by RASTools.</title>
        <authorList>
            <person name="Zhou Y."/>
            <person name="Ma T."/>
            <person name="Liu T."/>
        </authorList>
    </citation>
    <scope>NUCLEOTIDE SEQUENCE [LARGE SCALE GENOMIC DNA]</scope>
    <source>
        <strain evidence="1 2">ATCC 55669</strain>
    </source>
</reference>
<gene>
    <name evidence="1" type="ORF">MC45_02470</name>
</gene>
<evidence type="ECO:0000313" key="1">
    <source>
        <dbReference type="EMBL" id="AIT05452.1"/>
    </source>
</evidence>
<accession>A0A097ED07</accession>
<proteinExistence type="predicted"/>
<dbReference type="RefSeq" id="WP_038659089.1">
    <property type="nucleotide sequence ID" value="NZ_CP009571.1"/>
</dbReference>
<dbReference type="Proteomes" id="UP000033200">
    <property type="component" value="Chromosome"/>
</dbReference>
<dbReference type="HOGENOM" id="CLU_1626005_0_0_5"/>
<dbReference type="KEGG" id="stax:MC45_02470"/>
<name>A0A097ED07_9SPHN</name>